<accession>A0A426YP93</accession>
<proteinExistence type="predicted"/>
<comment type="caution">
    <text evidence="1">The sequence shown here is derived from an EMBL/GenBank/DDBJ whole genome shotgun (WGS) entry which is preliminary data.</text>
</comment>
<gene>
    <name evidence="1" type="ORF">B296_00046671</name>
</gene>
<sequence length="171" mass="18677">MEQYQILTTRQTTVTPLGSNTVGDDNGVDNGSSRCGICIDDGGATDGNDEGGRAVRRQEQNINHFSEAYKELSNYLIISCSTVPYLTKRKNKPRNARRRSTLPLIYPKITTVDQGVLAKDRTAGGTLQESRKGVSRKCTRAQGEMIGCDRRTMQQAVAALRLGPTCPKAPT</sequence>
<evidence type="ECO:0000313" key="1">
    <source>
        <dbReference type="EMBL" id="RRT53545.1"/>
    </source>
</evidence>
<dbReference type="AlphaFoldDB" id="A0A426YP93"/>
<evidence type="ECO:0000313" key="2">
    <source>
        <dbReference type="Proteomes" id="UP000287651"/>
    </source>
</evidence>
<protein>
    <submittedName>
        <fullName evidence="1">Uncharacterized protein</fullName>
    </submittedName>
</protein>
<organism evidence="1 2">
    <name type="scientific">Ensete ventricosum</name>
    <name type="common">Abyssinian banana</name>
    <name type="synonym">Musa ensete</name>
    <dbReference type="NCBI Taxonomy" id="4639"/>
    <lineage>
        <taxon>Eukaryota</taxon>
        <taxon>Viridiplantae</taxon>
        <taxon>Streptophyta</taxon>
        <taxon>Embryophyta</taxon>
        <taxon>Tracheophyta</taxon>
        <taxon>Spermatophyta</taxon>
        <taxon>Magnoliopsida</taxon>
        <taxon>Liliopsida</taxon>
        <taxon>Zingiberales</taxon>
        <taxon>Musaceae</taxon>
        <taxon>Ensete</taxon>
    </lineage>
</organism>
<dbReference type="Proteomes" id="UP000287651">
    <property type="component" value="Unassembled WGS sequence"/>
</dbReference>
<reference evidence="1 2" key="1">
    <citation type="journal article" date="2014" name="Agronomy (Basel)">
        <title>A Draft Genome Sequence for Ensete ventricosum, the Drought-Tolerant Tree Against Hunger.</title>
        <authorList>
            <person name="Harrison J."/>
            <person name="Moore K.A."/>
            <person name="Paszkiewicz K."/>
            <person name="Jones T."/>
            <person name="Grant M."/>
            <person name="Ambacheew D."/>
            <person name="Muzemil S."/>
            <person name="Studholme D.J."/>
        </authorList>
    </citation>
    <scope>NUCLEOTIDE SEQUENCE [LARGE SCALE GENOMIC DNA]</scope>
</reference>
<name>A0A426YP93_ENSVE</name>
<dbReference type="EMBL" id="AMZH03011088">
    <property type="protein sequence ID" value="RRT53545.1"/>
    <property type="molecule type" value="Genomic_DNA"/>
</dbReference>